<dbReference type="InterPro" id="IPR012337">
    <property type="entry name" value="RNaseH-like_sf"/>
</dbReference>
<dbReference type="InterPro" id="IPR036397">
    <property type="entry name" value="RNaseH_sf"/>
</dbReference>
<dbReference type="AlphaFoldDB" id="W9R0K7"/>
<dbReference type="Gene3D" id="3.30.420.10">
    <property type="entry name" value="Ribonuclease H-like superfamily/Ribonuclease H"/>
    <property type="match status" value="1"/>
</dbReference>
<dbReference type="PANTHER" id="PTHR47723:SF4">
    <property type="entry name" value="PENTATRICOPEPTIDE REPEAT-CONTAINING-LIKE PROTEIN"/>
    <property type="match status" value="1"/>
</dbReference>
<dbReference type="SUPFAM" id="SSF53098">
    <property type="entry name" value="Ribonuclease H-like"/>
    <property type="match status" value="1"/>
</dbReference>
<evidence type="ECO:0000313" key="2">
    <source>
        <dbReference type="EMBL" id="EXB53570.1"/>
    </source>
</evidence>
<name>W9R0K7_9ROSA</name>
<organism evidence="2 3">
    <name type="scientific">Morus notabilis</name>
    <dbReference type="NCBI Taxonomy" id="981085"/>
    <lineage>
        <taxon>Eukaryota</taxon>
        <taxon>Viridiplantae</taxon>
        <taxon>Streptophyta</taxon>
        <taxon>Embryophyta</taxon>
        <taxon>Tracheophyta</taxon>
        <taxon>Spermatophyta</taxon>
        <taxon>Magnoliopsida</taxon>
        <taxon>eudicotyledons</taxon>
        <taxon>Gunneridae</taxon>
        <taxon>Pentapetalae</taxon>
        <taxon>rosids</taxon>
        <taxon>fabids</taxon>
        <taxon>Rosales</taxon>
        <taxon>Moraceae</taxon>
        <taxon>Moreae</taxon>
        <taxon>Morus</taxon>
    </lineage>
</organism>
<reference evidence="3" key="1">
    <citation type="submission" date="2013-01" db="EMBL/GenBank/DDBJ databases">
        <title>Draft Genome Sequence of a Mulberry Tree, Morus notabilis C.K. Schneid.</title>
        <authorList>
            <person name="He N."/>
            <person name="Zhao S."/>
        </authorList>
    </citation>
    <scope>NUCLEOTIDE SEQUENCE</scope>
</reference>
<dbReference type="GO" id="GO:0004523">
    <property type="term" value="F:RNA-DNA hybrid ribonuclease activity"/>
    <property type="evidence" value="ECO:0007669"/>
    <property type="project" value="InterPro"/>
</dbReference>
<evidence type="ECO:0000259" key="1">
    <source>
        <dbReference type="Pfam" id="PF13456"/>
    </source>
</evidence>
<dbReference type="Pfam" id="PF13456">
    <property type="entry name" value="RVT_3"/>
    <property type="match status" value="1"/>
</dbReference>
<dbReference type="EMBL" id="KE344097">
    <property type="protein sequence ID" value="EXB53570.1"/>
    <property type="molecule type" value="Genomic_DNA"/>
</dbReference>
<dbReference type="STRING" id="981085.W9R0K7"/>
<feature type="domain" description="RNase H type-1" evidence="1">
    <location>
        <begin position="36"/>
        <end position="110"/>
    </location>
</feature>
<gene>
    <name evidence="2" type="ORF">L484_009310</name>
</gene>
<proteinExistence type="predicted"/>
<evidence type="ECO:0000313" key="3">
    <source>
        <dbReference type="Proteomes" id="UP000030645"/>
    </source>
</evidence>
<accession>W9R0K7</accession>
<keyword evidence="3" id="KW-1185">Reference proteome</keyword>
<dbReference type="Proteomes" id="UP000030645">
    <property type="component" value="Unassembled WGS sequence"/>
</dbReference>
<dbReference type="InterPro" id="IPR053151">
    <property type="entry name" value="RNase_H-like"/>
</dbReference>
<sequence>MNLPSCSSKAFKSTTRSILAYHVAWIPSTAFSWKLNFAGFVADHQTGTGGATFILRDENAILKSACALPVEHAENLFVAELMALRHGLQIAVKQGVEYLEIDGDCSSCFKCCTA</sequence>
<dbReference type="PANTHER" id="PTHR47723">
    <property type="entry name" value="OS05G0353850 PROTEIN"/>
    <property type="match status" value="1"/>
</dbReference>
<dbReference type="InterPro" id="IPR002156">
    <property type="entry name" value="RNaseH_domain"/>
</dbReference>
<protein>
    <recommendedName>
        <fullName evidence="1">RNase H type-1 domain-containing protein</fullName>
    </recommendedName>
</protein>
<dbReference type="GO" id="GO:0003676">
    <property type="term" value="F:nucleic acid binding"/>
    <property type="evidence" value="ECO:0007669"/>
    <property type="project" value="InterPro"/>
</dbReference>